<dbReference type="InterPro" id="IPR036388">
    <property type="entry name" value="WH-like_DNA-bd_sf"/>
</dbReference>
<keyword evidence="6" id="KW-1185">Reference proteome</keyword>
<dbReference type="SUPFAM" id="SSF46785">
    <property type="entry name" value="Winged helix' DNA-binding domain"/>
    <property type="match status" value="1"/>
</dbReference>
<sequence length="254" mass="29305">MLSLVTETKSSQIASKLEDMILNNTYKAGEKLPSQQELAKQFSTSSRSIREAFKGLEAKGLVQISQGRNAIVKSNNLDQFVGSLSATLFSSHCHDRKMTLDLIKARTVIEIASTYELSRNPQRMLIVRTLERFVTKMEQLIPRLEDHKDTEAVQLFRQTDINFHKTLFHSVDNIIFNSFYENFSPLLHSHLEKLEESFTEKKKKVNEYRYLIEALDDGQTNLAVALILTRMTNLRRMFENMFVSDLELARPVNL</sequence>
<organism evidence="5 6">
    <name type="scientific">Parasphaerochaeta coccoides (strain ATCC BAA-1237 / DSM 17374 / SPN1)</name>
    <name type="common">Sphaerochaeta coccoides</name>
    <dbReference type="NCBI Taxonomy" id="760011"/>
    <lineage>
        <taxon>Bacteria</taxon>
        <taxon>Pseudomonadati</taxon>
        <taxon>Spirochaetota</taxon>
        <taxon>Spirochaetia</taxon>
        <taxon>Spirochaetales</taxon>
        <taxon>Sphaerochaetaceae</taxon>
        <taxon>Parasphaerochaeta</taxon>
    </lineage>
</organism>
<proteinExistence type="predicted"/>
<evidence type="ECO:0000256" key="2">
    <source>
        <dbReference type="ARBA" id="ARBA00023125"/>
    </source>
</evidence>
<dbReference type="SMART" id="SM00345">
    <property type="entry name" value="HTH_GNTR"/>
    <property type="match status" value="1"/>
</dbReference>
<dbReference type="AlphaFoldDB" id="F4GJ20"/>
<dbReference type="Proteomes" id="UP000007939">
    <property type="component" value="Chromosome"/>
</dbReference>
<dbReference type="STRING" id="760011.Spico_0073"/>
<accession>F4GJ20</accession>
<keyword evidence="1" id="KW-0805">Transcription regulation</keyword>
<dbReference type="KEGG" id="scc:Spico_0073"/>
<dbReference type="Gene3D" id="1.20.120.530">
    <property type="entry name" value="GntR ligand-binding domain-like"/>
    <property type="match status" value="1"/>
</dbReference>
<protein>
    <submittedName>
        <fullName evidence="5">Regulatory protein GntR HTH</fullName>
    </submittedName>
</protein>
<dbReference type="GO" id="GO:0003700">
    <property type="term" value="F:DNA-binding transcription factor activity"/>
    <property type="evidence" value="ECO:0007669"/>
    <property type="project" value="InterPro"/>
</dbReference>
<dbReference type="SUPFAM" id="SSF48008">
    <property type="entry name" value="GntR ligand-binding domain-like"/>
    <property type="match status" value="1"/>
</dbReference>
<dbReference type="HOGENOM" id="CLU_017584_9_3_12"/>
<dbReference type="InterPro" id="IPR008920">
    <property type="entry name" value="TF_FadR/GntR_C"/>
</dbReference>
<dbReference type="EMBL" id="CP002659">
    <property type="protein sequence ID" value="AEC01315.1"/>
    <property type="molecule type" value="Genomic_DNA"/>
</dbReference>
<dbReference type="Gene3D" id="1.10.10.10">
    <property type="entry name" value="Winged helix-like DNA-binding domain superfamily/Winged helix DNA-binding domain"/>
    <property type="match status" value="1"/>
</dbReference>
<dbReference type="InterPro" id="IPR000524">
    <property type="entry name" value="Tscrpt_reg_HTH_GntR"/>
</dbReference>
<dbReference type="CDD" id="cd07377">
    <property type="entry name" value="WHTH_GntR"/>
    <property type="match status" value="1"/>
</dbReference>
<dbReference type="PANTHER" id="PTHR43537">
    <property type="entry name" value="TRANSCRIPTIONAL REGULATOR, GNTR FAMILY"/>
    <property type="match status" value="1"/>
</dbReference>
<reference evidence="5 6" key="2">
    <citation type="journal article" date="2012" name="Stand. Genomic Sci.">
        <title>Complete genome sequence of the termite hindgut bacterium Spirochaeta coccoides type strain (SPN1(T)), reclassification in the genus Sphaerochaeta as Sphaerochaeta coccoides comb. nov. and emendations of the family Spirochaetaceae and the genus Sphaerochaeta.</title>
        <authorList>
            <person name="Abt B."/>
            <person name="Han C."/>
            <person name="Scheuner C."/>
            <person name="Lu M."/>
            <person name="Lapidus A."/>
            <person name="Nolan M."/>
            <person name="Lucas S."/>
            <person name="Hammon N."/>
            <person name="Deshpande S."/>
            <person name="Cheng J.F."/>
            <person name="Tapia R."/>
            <person name="Goodwin L.A."/>
            <person name="Pitluck S."/>
            <person name="Liolios K."/>
            <person name="Pagani I."/>
            <person name="Ivanova N."/>
            <person name="Mavromatis K."/>
            <person name="Mikhailova N."/>
            <person name="Huntemann M."/>
            <person name="Pati A."/>
            <person name="Chen A."/>
            <person name="Palaniappan K."/>
            <person name="Land M."/>
            <person name="Hauser L."/>
            <person name="Brambilla E.M."/>
            <person name="Rohde M."/>
            <person name="Spring S."/>
            <person name="Gronow S."/>
            <person name="Goker M."/>
            <person name="Woyke T."/>
            <person name="Bristow J."/>
            <person name="Eisen J.A."/>
            <person name="Markowitz V."/>
            <person name="Hugenholtz P."/>
            <person name="Kyrpides N.C."/>
            <person name="Klenk H.P."/>
            <person name="Detter J.C."/>
        </authorList>
    </citation>
    <scope>NUCLEOTIDE SEQUENCE [LARGE SCALE GENOMIC DNA]</scope>
    <source>
        <strain evidence="6">ATCC BAA-1237 / DSM 17374 / SPN1</strain>
    </source>
</reference>
<dbReference type="InterPro" id="IPR036390">
    <property type="entry name" value="WH_DNA-bd_sf"/>
</dbReference>
<evidence type="ECO:0000256" key="1">
    <source>
        <dbReference type="ARBA" id="ARBA00023015"/>
    </source>
</evidence>
<feature type="domain" description="HTH gntR-type" evidence="4">
    <location>
        <begin position="7"/>
        <end position="75"/>
    </location>
</feature>
<name>F4GJ20_PARC1</name>
<evidence type="ECO:0000259" key="4">
    <source>
        <dbReference type="PROSITE" id="PS50949"/>
    </source>
</evidence>
<dbReference type="PROSITE" id="PS50949">
    <property type="entry name" value="HTH_GNTR"/>
    <property type="match status" value="1"/>
</dbReference>
<dbReference type="eggNOG" id="COG2186">
    <property type="taxonomic scope" value="Bacteria"/>
</dbReference>
<keyword evidence="2" id="KW-0238">DNA-binding</keyword>
<evidence type="ECO:0000256" key="3">
    <source>
        <dbReference type="ARBA" id="ARBA00023163"/>
    </source>
</evidence>
<dbReference type="Pfam" id="PF07729">
    <property type="entry name" value="FCD"/>
    <property type="match status" value="1"/>
</dbReference>
<dbReference type="Pfam" id="PF00392">
    <property type="entry name" value="GntR"/>
    <property type="match status" value="1"/>
</dbReference>
<gene>
    <name evidence="5" type="ordered locus">Spico_0073</name>
</gene>
<dbReference type="PANTHER" id="PTHR43537:SF5">
    <property type="entry name" value="UXU OPERON TRANSCRIPTIONAL REGULATOR"/>
    <property type="match status" value="1"/>
</dbReference>
<dbReference type="PRINTS" id="PR00035">
    <property type="entry name" value="HTHGNTR"/>
</dbReference>
<evidence type="ECO:0000313" key="6">
    <source>
        <dbReference type="Proteomes" id="UP000007939"/>
    </source>
</evidence>
<keyword evidence="3" id="KW-0804">Transcription</keyword>
<reference evidence="6" key="1">
    <citation type="submission" date="2011-04" db="EMBL/GenBank/DDBJ databases">
        <title>The complete genome of Spirochaeta coccoides DSM 17374.</title>
        <authorList>
            <person name="Lucas S."/>
            <person name="Copeland A."/>
            <person name="Lapidus A."/>
            <person name="Bruce D."/>
            <person name="Goodwin L."/>
            <person name="Pitluck S."/>
            <person name="Peters L."/>
            <person name="Kyrpides N."/>
            <person name="Mavromatis K."/>
            <person name="Pagani I."/>
            <person name="Ivanova N."/>
            <person name="Ovchinnikova G."/>
            <person name="Lu M."/>
            <person name="Detter J.C."/>
            <person name="Tapia R."/>
            <person name="Han C."/>
            <person name="Land M."/>
            <person name="Hauser L."/>
            <person name="Markowitz V."/>
            <person name="Cheng J.-F."/>
            <person name="Hugenholtz P."/>
            <person name="Woyke T."/>
            <person name="Wu D."/>
            <person name="Spring S."/>
            <person name="Schroeder M."/>
            <person name="Brambilla E."/>
            <person name="Klenk H.-P."/>
            <person name="Eisen J.A."/>
        </authorList>
    </citation>
    <scope>NUCLEOTIDE SEQUENCE [LARGE SCALE GENOMIC DNA]</scope>
    <source>
        <strain evidence="6">ATCC BAA-1237 / DSM 17374 / SPN1</strain>
    </source>
</reference>
<evidence type="ECO:0000313" key="5">
    <source>
        <dbReference type="EMBL" id="AEC01315.1"/>
    </source>
</evidence>
<dbReference type="GO" id="GO:0003677">
    <property type="term" value="F:DNA binding"/>
    <property type="evidence" value="ECO:0007669"/>
    <property type="project" value="UniProtKB-KW"/>
</dbReference>
<dbReference type="InterPro" id="IPR011711">
    <property type="entry name" value="GntR_C"/>
</dbReference>